<sequence length="94" mass="9078">MCTGIGGPVGLALLGASGALLRGGISIGTQKYFDGAVDCEQVGYDDAVCAASGTAEYLMTADSYSAQGLAQAAFVNGGIGAATGGIMSSQPPLA</sequence>
<evidence type="ECO:0000313" key="2">
    <source>
        <dbReference type="Proteomes" id="UP000280444"/>
    </source>
</evidence>
<evidence type="ECO:0000313" key="1">
    <source>
        <dbReference type="EMBL" id="RRC94423.1"/>
    </source>
</evidence>
<name>A0A3P1SAY5_9ACTO</name>
<accession>A0A3P1SAY5</accession>
<comment type="caution">
    <text evidence="1">The sequence shown here is derived from an EMBL/GenBank/DDBJ whole genome shotgun (WGS) entry which is preliminary data.</text>
</comment>
<protein>
    <submittedName>
        <fullName evidence="1">Uncharacterized protein</fullName>
    </submittedName>
</protein>
<dbReference type="EMBL" id="RQZF01000025">
    <property type="protein sequence ID" value="RRC94423.1"/>
    <property type="molecule type" value="Genomic_DNA"/>
</dbReference>
<reference evidence="1 2" key="1">
    <citation type="submission" date="2018-11" db="EMBL/GenBank/DDBJ databases">
        <title>Genomes From Bacteria Associated with the Canine Oral Cavity: a Test Case for Automated Genome-Based Taxonomic Assignment.</title>
        <authorList>
            <person name="Coil D.A."/>
            <person name="Jospin G."/>
            <person name="Darling A.E."/>
            <person name="Wallis C."/>
            <person name="Davis I.J."/>
            <person name="Harris S."/>
            <person name="Eisen J.A."/>
            <person name="Holcombe L.J."/>
            <person name="O'Flynn C."/>
        </authorList>
    </citation>
    <scope>NUCLEOTIDE SEQUENCE [LARGE SCALE GENOMIC DNA]</scope>
    <source>
        <strain evidence="1 2">OH770</strain>
    </source>
</reference>
<organism evidence="1 2">
    <name type="scientific">Schaalia canis</name>
    <dbReference type="NCBI Taxonomy" id="100469"/>
    <lineage>
        <taxon>Bacteria</taxon>
        <taxon>Bacillati</taxon>
        <taxon>Actinomycetota</taxon>
        <taxon>Actinomycetes</taxon>
        <taxon>Actinomycetales</taxon>
        <taxon>Actinomycetaceae</taxon>
        <taxon>Schaalia</taxon>
    </lineage>
</organism>
<gene>
    <name evidence="1" type="ORF">EII11_10310</name>
</gene>
<keyword evidence="2" id="KW-1185">Reference proteome</keyword>
<dbReference type="RefSeq" id="WP_124872481.1">
    <property type="nucleotide sequence ID" value="NZ_RQZF01000025.1"/>
</dbReference>
<dbReference type="Proteomes" id="UP000280444">
    <property type="component" value="Unassembled WGS sequence"/>
</dbReference>
<dbReference type="AlphaFoldDB" id="A0A3P1SAY5"/>
<proteinExistence type="predicted"/>
<dbReference type="OrthoDB" id="3271769at2"/>